<accession>A0AC35FVQ6</accession>
<organism evidence="1 2">
    <name type="scientific">Panagrolaimus sp. PS1159</name>
    <dbReference type="NCBI Taxonomy" id="55785"/>
    <lineage>
        <taxon>Eukaryota</taxon>
        <taxon>Metazoa</taxon>
        <taxon>Ecdysozoa</taxon>
        <taxon>Nematoda</taxon>
        <taxon>Chromadorea</taxon>
        <taxon>Rhabditida</taxon>
        <taxon>Tylenchina</taxon>
        <taxon>Panagrolaimomorpha</taxon>
        <taxon>Panagrolaimoidea</taxon>
        <taxon>Panagrolaimidae</taxon>
        <taxon>Panagrolaimus</taxon>
    </lineage>
</organism>
<evidence type="ECO:0000313" key="2">
    <source>
        <dbReference type="WBParaSite" id="PS1159_v2.g20822.t1"/>
    </source>
</evidence>
<reference evidence="2" key="1">
    <citation type="submission" date="2022-11" db="UniProtKB">
        <authorList>
            <consortium name="WormBaseParasite"/>
        </authorList>
    </citation>
    <scope>IDENTIFICATION</scope>
</reference>
<evidence type="ECO:0000313" key="1">
    <source>
        <dbReference type="Proteomes" id="UP000887580"/>
    </source>
</evidence>
<dbReference type="WBParaSite" id="PS1159_v2.g20822.t1">
    <property type="protein sequence ID" value="PS1159_v2.g20822.t1"/>
    <property type="gene ID" value="PS1159_v2.g20822"/>
</dbReference>
<protein>
    <submittedName>
        <fullName evidence="2">Uncharacterized protein</fullName>
    </submittedName>
</protein>
<sequence length="541" mass="62246">MSAAGYIPNSTHIWAKNGKDFKYLGLPYGSSTKGDPTISMIEENAERVFKLIKNKLKNMVIVNSALIPFEMIQACVKIAEKYSNNVMVIPALLARITYALEFLAKSENFPKNEVIFVVTITEAFCEFVILQRNSSFQLFIAVCETYELKKCDEMFEKFYTKYHPTASVFVFHNKFEKIATQLQQKFKLDIYFMRPFKKYEYILLYGAMLRAIDDGDRFNSKYHIANFSNGFETTILKTKKRHILLPDLNLCKPQISKISYFEQFHYKYDEYTFSKRNSTQKPLSISGISEEIIGYIDERGVPYAPPPKHIIENEKVKSMNISSVKKNDTNAIGKFSKSTPYSLSSSQSSSMVSTFQSSLSINTFTTSTPSPRQIKFVFRDNFYAVEVFRNGITRVLANSFGKEWTPLYFSFASGTPEFGELAKFHCEEFPNHVIYDLWEVIGKPMFEIKINPKWGFKLIVDSGIVYFHIETPSGPRLFSQEIIIAAFLKNMKIRVESNLDAKIDEISISTNFKLNESQQSIFRNAAMKNNLEILSFVVDDL</sequence>
<proteinExistence type="predicted"/>
<name>A0AC35FVQ6_9BILA</name>
<dbReference type="Proteomes" id="UP000887580">
    <property type="component" value="Unplaced"/>
</dbReference>